<proteinExistence type="predicted"/>
<feature type="region of interest" description="Disordered" evidence="1">
    <location>
        <begin position="254"/>
        <end position="275"/>
    </location>
</feature>
<feature type="region of interest" description="Disordered" evidence="1">
    <location>
        <begin position="137"/>
        <end position="157"/>
    </location>
</feature>
<sequence>MPPTPPQLTSNIRAALTPSPNPITLHGKQTLLFSDRHKIPLERTTRSIYGWECCLSSCRATNTVKTPASKPDLLQRLLGRKERVEIVYSAEYCDRCAHRACADCGKYRIEVEDVRLGGRRDGPVVERKETRQAAVESVGEAEPSVMQRGRPVTRGESAAVRRKVSVVKGELSGKDPLPLMKGQRSVLQEVPLEKRELHTAKEEQLVRKREPPHMKENPSYVSRARPMVMEEQLLTKGKPPVPEEEPRRDLIDSLMKDLRDKPQRRSPSTRKREERLGRSLDLDWTRSHLDVERTTPLSVEYRRGRTSDRLLSRSDTSSSSVLDLVSPDDGTQDLILNGHKSQSFLLSDKESTQWYLLGLVNLEKQDRALPGCEEIAIIVTPETAKPIDILRSRKSLHTFPLFNFRGIKGNVSW</sequence>
<feature type="region of interest" description="Disordered" evidence="1">
    <location>
        <begin position="1"/>
        <end position="20"/>
    </location>
</feature>
<evidence type="ECO:0000256" key="1">
    <source>
        <dbReference type="SAM" id="MobiDB-lite"/>
    </source>
</evidence>
<gene>
    <name evidence="2" type="ORF">M501DRAFT_1012249</name>
</gene>
<dbReference type="EMBL" id="MU006089">
    <property type="protein sequence ID" value="KAF2842859.1"/>
    <property type="molecule type" value="Genomic_DNA"/>
</dbReference>
<dbReference type="AlphaFoldDB" id="A0A9P4SIB7"/>
<dbReference type="Proteomes" id="UP000799429">
    <property type="component" value="Unassembled WGS sequence"/>
</dbReference>
<protein>
    <submittedName>
        <fullName evidence="2">Uncharacterized protein</fullName>
    </submittedName>
</protein>
<reference evidence="2" key="1">
    <citation type="journal article" date="2020" name="Stud. Mycol.">
        <title>101 Dothideomycetes genomes: a test case for predicting lifestyles and emergence of pathogens.</title>
        <authorList>
            <person name="Haridas S."/>
            <person name="Albert R."/>
            <person name="Binder M."/>
            <person name="Bloem J."/>
            <person name="Labutti K."/>
            <person name="Salamov A."/>
            <person name="Andreopoulos B."/>
            <person name="Baker S."/>
            <person name="Barry K."/>
            <person name="Bills G."/>
            <person name="Bluhm B."/>
            <person name="Cannon C."/>
            <person name="Castanera R."/>
            <person name="Culley D."/>
            <person name="Daum C."/>
            <person name="Ezra D."/>
            <person name="Gonzalez J."/>
            <person name="Henrissat B."/>
            <person name="Kuo A."/>
            <person name="Liang C."/>
            <person name="Lipzen A."/>
            <person name="Lutzoni F."/>
            <person name="Magnuson J."/>
            <person name="Mondo S."/>
            <person name="Nolan M."/>
            <person name="Ohm R."/>
            <person name="Pangilinan J."/>
            <person name="Park H.-J."/>
            <person name="Ramirez L."/>
            <person name="Alfaro M."/>
            <person name="Sun H."/>
            <person name="Tritt A."/>
            <person name="Yoshinaga Y."/>
            <person name="Zwiers L.-H."/>
            <person name="Turgeon B."/>
            <person name="Goodwin S."/>
            <person name="Spatafora J."/>
            <person name="Crous P."/>
            <person name="Grigoriev I."/>
        </authorList>
    </citation>
    <scope>NUCLEOTIDE SEQUENCE</scope>
    <source>
        <strain evidence="2">CBS 101060</strain>
    </source>
</reference>
<organism evidence="2 3">
    <name type="scientific">Patellaria atrata CBS 101060</name>
    <dbReference type="NCBI Taxonomy" id="1346257"/>
    <lineage>
        <taxon>Eukaryota</taxon>
        <taxon>Fungi</taxon>
        <taxon>Dikarya</taxon>
        <taxon>Ascomycota</taxon>
        <taxon>Pezizomycotina</taxon>
        <taxon>Dothideomycetes</taxon>
        <taxon>Dothideomycetes incertae sedis</taxon>
        <taxon>Patellariales</taxon>
        <taxon>Patellariaceae</taxon>
        <taxon>Patellaria</taxon>
    </lineage>
</organism>
<accession>A0A9P4SIB7</accession>
<feature type="compositionally biased region" description="Basic and acidic residues" evidence="1">
    <location>
        <begin position="199"/>
        <end position="216"/>
    </location>
</feature>
<keyword evidence="3" id="KW-1185">Reference proteome</keyword>
<evidence type="ECO:0000313" key="2">
    <source>
        <dbReference type="EMBL" id="KAF2842859.1"/>
    </source>
</evidence>
<evidence type="ECO:0000313" key="3">
    <source>
        <dbReference type="Proteomes" id="UP000799429"/>
    </source>
</evidence>
<feature type="region of interest" description="Disordered" evidence="1">
    <location>
        <begin position="199"/>
        <end position="226"/>
    </location>
</feature>
<name>A0A9P4SIB7_9PEZI</name>
<feature type="compositionally biased region" description="Basic and acidic residues" evidence="1">
    <location>
        <begin position="254"/>
        <end position="263"/>
    </location>
</feature>
<comment type="caution">
    <text evidence="2">The sequence shown here is derived from an EMBL/GenBank/DDBJ whole genome shotgun (WGS) entry which is preliminary data.</text>
</comment>